<keyword evidence="2" id="KW-1003">Cell membrane</keyword>
<evidence type="ECO:0000256" key="4">
    <source>
        <dbReference type="ARBA" id="ARBA00022989"/>
    </source>
</evidence>
<feature type="transmembrane region" description="Helical" evidence="6">
    <location>
        <begin position="113"/>
        <end position="131"/>
    </location>
</feature>
<accession>A0ABU0MA76</accession>
<keyword evidence="4 6" id="KW-1133">Transmembrane helix</keyword>
<dbReference type="Proteomes" id="UP001223743">
    <property type="component" value="Unassembled WGS sequence"/>
</dbReference>
<evidence type="ECO:0000313" key="9">
    <source>
        <dbReference type="Proteomes" id="UP001223743"/>
    </source>
</evidence>
<dbReference type="Gene3D" id="1.20.120.1220">
    <property type="match status" value="1"/>
</dbReference>
<feature type="transmembrane region" description="Helical" evidence="6">
    <location>
        <begin position="44"/>
        <end position="74"/>
    </location>
</feature>
<comment type="caution">
    <text evidence="8">The sequence shown here is derived from an EMBL/GenBank/DDBJ whole genome shotgun (WGS) entry which is preliminary data.</text>
</comment>
<sequence length="173" mass="18009">MTAVLDLAIYLAFPAAMALAAVSDLTTMTIPNRLSGALALVFPFAALAIGMPLGLFGMHLLAGFLLLALGILLFSRGWIGGGDAKLAAAIGLWFGFGPAMLDFLVYAGLFGGALTLGIMMFRAWMLPAFALRHGWVMRLHDKSVGVPYGIALAAGAMMVYPATPFAALSAGLM</sequence>
<gene>
    <name evidence="8" type="ORF">QO015_003472</name>
</gene>
<evidence type="ECO:0000256" key="2">
    <source>
        <dbReference type="ARBA" id="ARBA00022475"/>
    </source>
</evidence>
<protein>
    <submittedName>
        <fullName evidence="8">Prepilin peptidase CpaA</fullName>
        <ecNumber evidence="8">3.4.23.43</ecNumber>
    </submittedName>
</protein>
<dbReference type="EMBL" id="JAUSWJ010000001">
    <property type="protein sequence ID" value="MDQ0517859.1"/>
    <property type="molecule type" value="Genomic_DNA"/>
</dbReference>
<dbReference type="RefSeq" id="WP_266282642.1">
    <property type="nucleotide sequence ID" value="NZ_JAPKNF010000002.1"/>
</dbReference>
<evidence type="ECO:0000313" key="8">
    <source>
        <dbReference type="EMBL" id="MDQ0517859.1"/>
    </source>
</evidence>
<dbReference type="EC" id="3.4.23.43" evidence="8"/>
<dbReference type="InterPro" id="IPR052218">
    <property type="entry name" value="Preflagellin_Peptidase"/>
</dbReference>
<feature type="transmembrane region" description="Helical" evidence="6">
    <location>
        <begin position="143"/>
        <end position="163"/>
    </location>
</feature>
<keyword evidence="9" id="KW-1185">Reference proteome</keyword>
<keyword evidence="8" id="KW-0378">Hydrolase</keyword>
<keyword evidence="3 6" id="KW-0812">Transmembrane</keyword>
<evidence type="ECO:0000256" key="6">
    <source>
        <dbReference type="SAM" id="Phobius"/>
    </source>
</evidence>
<dbReference type="Pfam" id="PF01478">
    <property type="entry name" value="Peptidase_A24"/>
    <property type="match status" value="1"/>
</dbReference>
<evidence type="ECO:0000256" key="1">
    <source>
        <dbReference type="ARBA" id="ARBA00004651"/>
    </source>
</evidence>
<proteinExistence type="predicted"/>
<evidence type="ECO:0000256" key="5">
    <source>
        <dbReference type="ARBA" id="ARBA00023136"/>
    </source>
</evidence>
<evidence type="ECO:0000256" key="3">
    <source>
        <dbReference type="ARBA" id="ARBA00022692"/>
    </source>
</evidence>
<name>A0ABU0MA76_9HYPH</name>
<organism evidence="8 9">
    <name type="scientific">Kaistia geumhonensis</name>
    <dbReference type="NCBI Taxonomy" id="410839"/>
    <lineage>
        <taxon>Bacteria</taxon>
        <taxon>Pseudomonadati</taxon>
        <taxon>Pseudomonadota</taxon>
        <taxon>Alphaproteobacteria</taxon>
        <taxon>Hyphomicrobiales</taxon>
        <taxon>Kaistiaceae</taxon>
        <taxon>Kaistia</taxon>
    </lineage>
</organism>
<comment type="subcellular location">
    <subcellularLocation>
        <location evidence="1">Cell membrane</location>
        <topology evidence="1">Multi-pass membrane protein</topology>
    </subcellularLocation>
</comment>
<dbReference type="PANTHER" id="PTHR36506">
    <property type="entry name" value="PREFLAGELLIN PEPTIDASE"/>
    <property type="match status" value="1"/>
</dbReference>
<dbReference type="PANTHER" id="PTHR36506:SF1">
    <property type="entry name" value="PREFLAGELLIN PEPTIDASE"/>
    <property type="match status" value="1"/>
</dbReference>
<reference evidence="8 9" key="1">
    <citation type="submission" date="2023-07" db="EMBL/GenBank/DDBJ databases">
        <title>Genomic Encyclopedia of Type Strains, Phase IV (KMG-IV): sequencing the most valuable type-strain genomes for metagenomic binning, comparative biology and taxonomic classification.</title>
        <authorList>
            <person name="Goeker M."/>
        </authorList>
    </citation>
    <scope>NUCLEOTIDE SEQUENCE [LARGE SCALE GENOMIC DNA]</scope>
    <source>
        <strain evidence="8 9">B1-1</strain>
    </source>
</reference>
<keyword evidence="5 6" id="KW-0472">Membrane</keyword>
<dbReference type="InterPro" id="IPR000045">
    <property type="entry name" value="Prepilin_IV_endopep_pep"/>
</dbReference>
<feature type="domain" description="Prepilin type IV endopeptidase peptidase" evidence="7">
    <location>
        <begin position="12"/>
        <end position="115"/>
    </location>
</feature>
<evidence type="ECO:0000259" key="7">
    <source>
        <dbReference type="Pfam" id="PF01478"/>
    </source>
</evidence>
<dbReference type="GO" id="GO:0004190">
    <property type="term" value="F:aspartic-type endopeptidase activity"/>
    <property type="evidence" value="ECO:0007669"/>
    <property type="project" value="UniProtKB-EC"/>
</dbReference>